<keyword evidence="1" id="KW-0812">Transmembrane</keyword>
<dbReference type="Proteomes" id="UP001597211">
    <property type="component" value="Unassembled WGS sequence"/>
</dbReference>
<evidence type="ECO:0000259" key="2">
    <source>
        <dbReference type="Pfam" id="PF10145"/>
    </source>
</evidence>
<feature type="transmembrane region" description="Helical" evidence="1">
    <location>
        <begin position="458"/>
        <end position="478"/>
    </location>
</feature>
<dbReference type="NCBIfam" id="TIGR01760">
    <property type="entry name" value="tape_meas_TP901"/>
    <property type="match status" value="1"/>
</dbReference>
<protein>
    <submittedName>
        <fullName evidence="3">Phage tail tape measure protein</fullName>
    </submittedName>
</protein>
<evidence type="ECO:0000313" key="4">
    <source>
        <dbReference type="Proteomes" id="UP001597211"/>
    </source>
</evidence>
<evidence type="ECO:0000256" key="1">
    <source>
        <dbReference type="SAM" id="Phobius"/>
    </source>
</evidence>
<reference evidence="4" key="1">
    <citation type="journal article" date="2019" name="Int. J. Syst. Evol. Microbiol.">
        <title>The Global Catalogue of Microorganisms (GCM) 10K type strain sequencing project: providing services to taxonomists for standard genome sequencing and annotation.</title>
        <authorList>
            <consortium name="The Broad Institute Genomics Platform"/>
            <consortium name="The Broad Institute Genome Sequencing Center for Infectious Disease"/>
            <person name="Wu L."/>
            <person name="Ma J."/>
        </authorList>
    </citation>
    <scope>NUCLEOTIDE SEQUENCE [LARGE SCALE GENOMIC DNA]</scope>
    <source>
        <strain evidence="4">CCUG 48216</strain>
    </source>
</reference>
<sequence>MSNYYNQKNANEYVTNKSINNMKRYNKAMSELHTRTKAIHDLSSMSRMSEQMWNAGSVGSMMAEINKLEAVVKSAASRIGTGFLETWNSVKQGAGKALQAVGNKIAPWKSKLVGQIARIRQSLGGLVTDPIYFKKKQQPDPGAQNASNEEGGGGIAGVISGAVGQLSSAKDKILEAAKSYGDAYGELRAASGASRQELARLAQSFRTVGGQVPQSLSEVGKAMGVLSRETSLTGKDLEGLTKMLLDASRLTGTDSAQAAESAAAAMSAWGYKAKEGEVMLEQFFAASRAGKVDMLGLMNQMGQMGEPLQDMGLRFEQSMALMAKWQKDGLNPLGDALKDPKKLPAGGFAEVAAKIREAKTASEAMQYATGIFGKKVSGDLVTALKGGKVEFNGILASMNQCKEGMISQGQTLDSYSDRYGAMQNRLTIALAPLGDLLLPFGEALVAVIEFFMKYAEVLTAFLIGVSAVLLTVFAPALYATATAAIALAAPFAPLIIACLAVGAAFAAIAYLVKYHMEDMRNILVWIIEGIQALLQKAAGFIADKFNALLEPVMEKINQAKALWNTFFGDDANASVTVTSGSSGGPASSHYHGLDYVPYDGMMARLHKGERVMTAAENREFSGGAGAGAAISISGNTFNVRQESDIDAIARALAREIKAAGGLMA</sequence>
<dbReference type="InterPro" id="IPR010090">
    <property type="entry name" value="Phage_tape_meas"/>
</dbReference>
<evidence type="ECO:0000313" key="3">
    <source>
        <dbReference type="EMBL" id="MFD1183464.1"/>
    </source>
</evidence>
<dbReference type="EMBL" id="JBHTKZ010000046">
    <property type="protein sequence ID" value="MFD1183464.1"/>
    <property type="molecule type" value="Genomic_DNA"/>
</dbReference>
<name>A0ABW3SFN8_9BACL</name>
<organism evidence="3 4">
    <name type="scientific">Paenibacillus timonensis</name>
    <dbReference type="NCBI Taxonomy" id="225915"/>
    <lineage>
        <taxon>Bacteria</taxon>
        <taxon>Bacillati</taxon>
        <taxon>Bacillota</taxon>
        <taxon>Bacilli</taxon>
        <taxon>Bacillales</taxon>
        <taxon>Paenibacillaceae</taxon>
        <taxon>Paenibacillus</taxon>
    </lineage>
</organism>
<accession>A0ABW3SFN8</accession>
<comment type="caution">
    <text evidence="3">The sequence shown here is derived from an EMBL/GenBank/DDBJ whole genome shotgun (WGS) entry which is preliminary data.</text>
</comment>
<gene>
    <name evidence="3" type="ORF">ACFQ2Z_19160</name>
</gene>
<feature type="transmembrane region" description="Helical" evidence="1">
    <location>
        <begin position="484"/>
        <end position="512"/>
    </location>
</feature>
<dbReference type="Pfam" id="PF10145">
    <property type="entry name" value="PhageMin_Tail"/>
    <property type="match status" value="1"/>
</dbReference>
<dbReference type="RefSeq" id="WP_240270596.1">
    <property type="nucleotide sequence ID" value="NZ_JAKSXN010000050.1"/>
</dbReference>
<keyword evidence="1" id="KW-1133">Transmembrane helix</keyword>
<proteinExistence type="predicted"/>
<keyword evidence="1" id="KW-0472">Membrane</keyword>
<feature type="transmembrane region" description="Helical" evidence="1">
    <location>
        <begin position="426"/>
        <end position="451"/>
    </location>
</feature>
<keyword evidence="4" id="KW-1185">Reference proteome</keyword>
<feature type="domain" description="Phage tail tape measure protein" evidence="2">
    <location>
        <begin position="205"/>
        <end position="331"/>
    </location>
</feature>